<evidence type="ECO:0000256" key="3">
    <source>
        <dbReference type="ARBA" id="ARBA00022676"/>
    </source>
</evidence>
<keyword evidence="6" id="KW-1133">Transmembrane helix</keyword>
<proteinExistence type="inferred from homology"/>
<dbReference type="SUPFAM" id="SSF53756">
    <property type="entry name" value="UDP-Glycosyltransferase/glycogen phosphorylase"/>
    <property type="match status" value="2"/>
</dbReference>
<dbReference type="PANTHER" id="PTHR48043:SF145">
    <property type="entry name" value="FI06409P-RELATED"/>
    <property type="match status" value="1"/>
</dbReference>
<dbReference type="FunFam" id="3.40.50.2000:FF:000021">
    <property type="entry name" value="UDP-glucuronosyltransferase"/>
    <property type="match status" value="2"/>
</dbReference>
<reference evidence="7" key="2">
    <citation type="submission" date="2014-05" db="EMBL/GenBank/DDBJ databases">
        <title>The genome and life-stage specific transcriptomes of Globodera pallida elucidate key aspects of plant parasitism by a cyst nematode.</title>
        <authorList>
            <person name="Cotton J.A."/>
            <person name="Lilley C.J."/>
            <person name="Jones L.M."/>
            <person name="Kikuchi T."/>
            <person name="Reid A.J."/>
            <person name="Thorpe P."/>
            <person name="Tsai I.J."/>
            <person name="Beasley H."/>
            <person name="Blok V."/>
            <person name="Cock P.J.A."/>
            <person name="Van den Akker S.E."/>
            <person name="Holroyd N."/>
            <person name="Hunt M."/>
            <person name="Mantelin S."/>
            <person name="Naghra H."/>
            <person name="Pain A."/>
            <person name="Palomares-Rius J.E."/>
            <person name="Zarowiecki M."/>
            <person name="Berriman M."/>
            <person name="Jones J.T."/>
            <person name="Urwin P.E."/>
        </authorList>
    </citation>
    <scope>NUCLEOTIDE SEQUENCE [LARGE SCALE GENOMIC DNA]</scope>
    <source>
        <strain evidence="7">Lindley</strain>
    </source>
</reference>
<dbReference type="InterPro" id="IPR035595">
    <property type="entry name" value="UDP_glycos_trans_CS"/>
</dbReference>
<evidence type="ECO:0000256" key="5">
    <source>
        <dbReference type="ARBA" id="ARBA00047475"/>
    </source>
</evidence>
<dbReference type="InterPro" id="IPR050271">
    <property type="entry name" value="UDP-glycosyltransferase"/>
</dbReference>
<evidence type="ECO:0000256" key="2">
    <source>
        <dbReference type="ARBA" id="ARBA00012544"/>
    </source>
</evidence>
<feature type="transmembrane region" description="Helical" evidence="6">
    <location>
        <begin position="565"/>
        <end position="590"/>
    </location>
</feature>
<dbReference type="CDD" id="cd03784">
    <property type="entry name" value="GT1_Gtf-like"/>
    <property type="match status" value="2"/>
</dbReference>
<dbReference type="Gene3D" id="3.40.50.2000">
    <property type="entry name" value="Glycogen Phosphorylase B"/>
    <property type="match status" value="2"/>
</dbReference>
<keyword evidence="3" id="KW-0328">Glycosyltransferase</keyword>
<evidence type="ECO:0000256" key="1">
    <source>
        <dbReference type="ARBA" id="ARBA00009995"/>
    </source>
</evidence>
<comment type="catalytic activity">
    <reaction evidence="5">
        <text>glucuronate acceptor + UDP-alpha-D-glucuronate = acceptor beta-D-glucuronoside + UDP + H(+)</text>
        <dbReference type="Rhea" id="RHEA:21032"/>
        <dbReference type="ChEBI" id="CHEBI:15378"/>
        <dbReference type="ChEBI" id="CHEBI:58052"/>
        <dbReference type="ChEBI" id="CHEBI:58223"/>
        <dbReference type="ChEBI" id="CHEBI:132367"/>
        <dbReference type="ChEBI" id="CHEBI:132368"/>
        <dbReference type="EC" id="2.4.1.17"/>
    </reaction>
</comment>
<keyword evidence="4" id="KW-0808">Transferase</keyword>
<dbReference type="Proteomes" id="UP000050741">
    <property type="component" value="Unassembled WGS sequence"/>
</dbReference>
<keyword evidence="6" id="KW-0472">Membrane</keyword>
<accession>A0A183BM23</accession>
<reference evidence="8" key="3">
    <citation type="submission" date="2016-06" db="UniProtKB">
        <authorList>
            <consortium name="WormBaseParasite"/>
        </authorList>
    </citation>
    <scope>IDENTIFICATION</scope>
</reference>
<dbReference type="GO" id="GO:0015020">
    <property type="term" value="F:glucuronosyltransferase activity"/>
    <property type="evidence" value="ECO:0007669"/>
    <property type="project" value="UniProtKB-EC"/>
</dbReference>
<dbReference type="PANTHER" id="PTHR48043">
    <property type="entry name" value="EG:EG0003.4 PROTEIN-RELATED"/>
    <property type="match status" value="1"/>
</dbReference>
<dbReference type="Pfam" id="PF00201">
    <property type="entry name" value="UDPGT"/>
    <property type="match status" value="2"/>
</dbReference>
<name>A0A183BM23_GLOPA</name>
<protein>
    <recommendedName>
        <fullName evidence="2">glucuronosyltransferase</fullName>
        <ecNumber evidence="2">2.4.1.17</ecNumber>
    </recommendedName>
</protein>
<evidence type="ECO:0000256" key="6">
    <source>
        <dbReference type="SAM" id="Phobius"/>
    </source>
</evidence>
<comment type="similarity">
    <text evidence="1">Belongs to the UDP-glycosyltransferase family.</text>
</comment>
<evidence type="ECO:0000313" key="8">
    <source>
        <dbReference type="WBParaSite" id="GPLIN_000165800"/>
    </source>
</evidence>
<dbReference type="AlphaFoldDB" id="A0A183BM23"/>
<organism evidence="7 8">
    <name type="scientific">Globodera pallida</name>
    <name type="common">Potato cyst nematode worm</name>
    <name type="synonym">Heterodera pallida</name>
    <dbReference type="NCBI Taxonomy" id="36090"/>
    <lineage>
        <taxon>Eukaryota</taxon>
        <taxon>Metazoa</taxon>
        <taxon>Ecdysozoa</taxon>
        <taxon>Nematoda</taxon>
        <taxon>Chromadorea</taxon>
        <taxon>Rhabditida</taxon>
        <taxon>Tylenchina</taxon>
        <taxon>Tylenchomorpha</taxon>
        <taxon>Tylenchoidea</taxon>
        <taxon>Heteroderidae</taxon>
        <taxon>Heteroderinae</taxon>
        <taxon>Globodera</taxon>
    </lineage>
</organism>
<dbReference type="PROSITE" id="PS00375">
    <property type="entry name" value="UDPGT"/>
    <property type="match status" value="2"/>
</dbReference>
<sequence length="611" mass="69027">MPRPISNKIINIGGLVEMTTKDLEPEVQAIVDHAQAGAVIVSFGTFANTETMSTKMKRTFLDAFGRFPNYEFIWKIEVSDEQEAKMFAKYKNVHPIKWMDQKSLLMHPKVRAFVSHCGLNSVSEAARSGVPILAIPLFGDQLYNAILARMKGIAVQLHVGHINVQGAEQLIWDGLDRSIISQFNVINEAICRELTNDVELIRRLEAEHFDVALAEFYNICPYAIFHRIGVKTKLGTMAVPFSQLVGRRFGIPTFSSYVINSLTPMDGGHEMNFWERLCNFYNDLYDWLYLSNLSVNLEQPIVREAFGQNFPPLKQIARNVSLFFSNSNQFFEMPRPISNKIINIGGLVEMTTKDLEPEVQAIVDNAQAGAVIVSFGTFANTETMSTKMKRTFLDAFGRFPNYEFIWKIEVSDEQEAKMFAKYKNVHPVKWMDQKSLLMHPKVRAFVSHCGLNSVSEAARSGVPILAIPLFGDQLYNAILARMKGIAVQLHVGHLNVQGAEQLIWDGLDRVLNDPSYAQNAKILKRKFDQTPFGPKQMLTRWVEFAAEFTDLNELNLPWEDELGTLAYYSIDVILFTAAVLGIFACVLFKLAQSVAKCLKSVGKRGQKLKEN</sequence>
<dbReference type="InterPro" id="IPR002213">
    <property type="entry name" value="UDP_glucos_trans"/>
</dbReference>
<dbReference type="WBParaSite" id="GPLIN_000165800">
    <property type="protein sequence ID" value="GPLIN_000165800"/>
    <property type="gene ID" value="GPLIN_000165800"/>
</dbReference>
<evidence type="ECO:0000256" key="4">
    <source>
        <dbReference type="ARBA" id="ARBA00022679"/>
    </source>
</evidence>
<keyword evidence="7" id="KW-1185">Reference proteome</keyword>
<dbReference type="EC" id="2.4.1.17" evidence="2"/>
<keyword evidence="6" id="KW-0812">Transmembrane</keyword>
<evidence type="ECO:0000313" key="7">
    <source>
        <dbReference type="Proteomes" id="UP000050741"/>
    </source>
</evidence>
<reference evidence="7" key="1">
    <citation type="submission" date="2013-12" db="EMBL/GenBank/DDBJ databases">
        <authorList>
            <person name="Aslett M."/>
        </authorList>
    </citation>
    <scope>NUCLEOTIDE SEQUENCE [LARGE SCALE GENOMIC DNA]</scope>
    <source>
        <strain evidence="7">Lindley</strain>
    </source>
</reference>